<feature type="domain" description="Methyltransferase" evidence="3">
    <location>
        <begin position="49"/>
        <end position="141"/>
    </location>
</feature>
<name>A0ABU6KAM9_9RHOO</name>
<sequence>MSTHSQAIQDQFGPQAQAYLASAVHAAGADLQRAREIVSAAIPPKVQALDVGCGAGHLSFALAPALSEVIAFDPSAAMLDAVKAGAAERGLQNIATQQGSAEALPFADASFCVAATRYSTHHWLQLEAALQEMRRVVRPGGHVLVIDVEGDPEPLVDTHFQTMELLRDRSHIRNRTPAEWRALLQGADLELLAYEQWPLRLEFASWVARLRTPEQNVAMIRRLQTEAPREVQEGLRIEADGSFTAHTGLYWARVPRQ</sequence>
<keyword evidence="2 4" id="KW-0808">Transferase</keyword>
<protein>
    <submittedName>
        <fullName evidence="4">Class I SAM-dependent methyltransferase</fullName>
        <ecNumber evidence="4">2.1.1.-</ecNumber>
    </submittedName>
</protein>
<evidence type="ECO:0000259" key="3">
    <source>
        <dbReference type="Pfam" id="PF13649"/>
    </source>
</evidence>
<dbReference type="Proteomes" id="UP001331561">
    <property type="component" value="Unassembled WGS sequence"/>
</dbReference>
<evidence type="ECO:0000313" key="4">
    <source>
        <dbReference type="EMBL" id="MEC5388005.1"/>
    </source>
</evidence>
<dbReference type="GO" id="GO:0008168">
    <property type="term" value="F:methyltransferase activity"/>
    <property type="evidence" value="ECO:0007669"/>
    <property type="project" value="UniProtKB-KW"/>
</dbReference>
<accession>A0ABU6KAM9</accession>
<dbReference type="SUPFAM" id="SSF53335">
    <property type="entry name" value="S-adenosyl-L-methionine-dependent methyltransferases"/>
    <property type="match status" value="1"/>
</dbReference>
<comment type="caution">
    <text evidence="4">The sequence shown here is derived from an EMBL/GenBank/DDBJ whole genome shotgun (WGS) entry which is preliminary data.</text>
</comment>
<dbReference type="InterPro" id="IPR051052">
    <property type="entry name" value="Diverse_substrate_MTase"/>
</dbReference>
<organism evidence="4 5">
    <name type="scientific">Uliginosibacterium silvisoli</name>
    <dbReference type="NCBI Taxonomy" id="3114758"/>
    <lineage>
        <taxon>Bacteria</taxon>
        <taxon>Pseudomonadati</taxon>
        <taxon>Pseudomonadota</taxon>
        <taxon>Betaproteobacteria</taxon>
        <taxon>Rhodocyclales</taxon>
        <taxon>Zoogloeaceae</taxon>
        <taxon>Uliginosibacterium</taxon>
    </lineage>
</organism>
<dbReference type="InterPro" id="IPR029063">
    <property type="entry name" value="SAM-dependent_MTases_sf"/>
</dbReference>
<keyword evidence="5" id="KW-1185">Reference proteome</keyword>
<evidence type="ECO:0000256" key="2">
    <source>
        <dbReference type="ARBA" id="ARBA00022679"/>
    </source>
</evidence>
<gene>
    <name evidence="4" type="ORF">VVD49_19895</name>
</gene>
<dbReference type="PANTHER" id="PTHR44942">
    <property type="entry name" value="METHYLTRANSF_11 DOMAIN-CONTAINING PROTEIN"/>
    <property type="match status" value="1"/>
</dbReference>
<dbReference type="Gene3D" id="3.40.50.150">
    <property type="entry name" value="Vaccinia Virus protein VP39"/>
    <property type="match status" value="1"/>
</dbReference>
<keyword evidence="1 4" id="KW-0489">Methyltransferase</keyword>
<dbReference type="PANTHER" id="PTHR44942:SF4">
    <property type="entry name" value="METHYLTRANSFERASE TYPE 11 DOMAIN-CONTAINING PROTEIN"/>
    <property type="match status" value="1"/>
</dbReference>
<dbReference type="EMBL" id="JAYXHS010000004">
    <property type="protein sequence ID" value="MEC5388005.1"/>
    <property type="molecule type" value="Genomic_DNA"/>
</dbReference>
<reference evidence="4 5" key="1">
    <citation type="submission" date="2024-01" db="EMBL/GenBank/DDBJ databases">
        <title>Uliginosibacterium soil sp. nov.</title>
        <authorList>
            <person name="Lv Y."/>
        </authorList>
    </citation>
    <scope>NUCLEOTIDE SEQUENCE [LARGE SCALE GENOMIC DNA]</scope>
    <source>
        <strain evidence="4 5">H3</strain>
    </source>
</reference>
<dbReference type="InterPro" id="IPR041698">
    <property type="entry name" value="Methyltransf_25"/>
</dbReference>
<dbReference type="EC" id="2.1.1.-" evidence="4"/>
<dbReference type="CDD" id="cd02440">
    <property type="entry name" value="AdoMet_MTases"/>
    <property type="match status" value="1"/>
</dbReference>
<dbReference type="RefSeq" id="WP_327600976.1">
    <property type="nucleotide sequence ID" value="NZ_JAYXHS010000004.1"/>
</dbReference>
<evidence type="ECO:0000313" key="5">
    <source>
        <dbReference type="Proteomes" id="UP001331561"/>
    </source>
</evidence>
<dbReference type="GO" id="GO:0032259">
    <property type="term" value="P:methylation"/>
    <property type="evidence" value="ECO:0007669"/>
    <property type="project" value="UniProtKB-KW"/>
</dbReference>
<proteinExistence type="predicted"/>
<evidence type="ECO:0000256" key="1">
    <source>
        <dbReference type="ARBA" id="ARBA00022603"/>
    </source>
</evidence>
<dbReference type="Pfam" id="PF13649">
    <property type="entry name" value="Methyltransf_25"/>
    <property type="match status" value="1"/>
</dbReference>